<proteinExistence type="predicted"/>
<dbReference type="Proteomes" id="UP001163203">
    <property type="component" value="Chromosome"/>
</dbReference>
<dbReference type="EMBL" id="CP113836">
    <property type="protein sequence ID" value="WAL63891.1"/>
    <property type="molecule type" value="Genomic_DNA"/>
</dbReference>
<gene>
    <name evidence="5" type="ORF">ORV05_23210</name>
</gene>
<evidence type="ECO:0000259" key="4">
    <source>
        <dbReference type="Pfam" id="PF20052"/>
    </source>
</evidence>
<feature type="domain" description="GTPase-associated protein 1 middle" evidence="3">
    <location>
        <begin position="151"/>
        <end position="252"/>
    </location>
</feature>
<evidence type="ECO:0000256" key="1">
    <source>
        <dbReference type="SAM" id="MobiDB-lite"/>
    </source>
</evidence>
<dbReference type="InterPro" id="IPR045402">
    <property type="entry name" value="GAP1-N2"/>
</dbReference>
<dbReference type="RefSeq" id="WP_268754137.1">
    <property type="nucleotide sequence ID" value="NZ_CP113836.1"/>
</dbReference>
<accession>A0ABY7AVC4</accession>
<dbReference type="InterPro" id="IPR045401">
    <property type="entry name" value="GAP1-M"/>
</dbReference>
<reference evidence="5" key="1">
    <citation type="submission" date="2022-11" db="EMBL/GenBank/DDBJ databases">
        <authorList>
            <person name="Mo P."/>
        </authorList>
    </citation>
    <scope>NUCLEOTIDE SEQUENCE</scope>
    <source>
        <strain evidence="5">HUAS 11-8</strain>
    </source>
</reference>
<feature type="region of interest" description="Disordered" evidence="1">
    <location>
        <begin position="782"/>
        <end position="816"/>
    </location>
</feature>
<dbReference type="InterPro" id="IPR049532">
    <property type="entry name" value="GAP1-like_C"/>
</dbReference>
<feature type="domain" description="GTPase-associated protein 1 N-terminal" evidence="2">
    <location>
        <begin position="4"/>
        <end position="136"/>
    </location>
</feature>
<evidence type="ECO:0000259" key="2">
    <source>
        <dbReference type="Pfam" id="PF20013"/>
    </source>
</evidence>
<protein>
    <submittedName>
        <fullName evidence="5">Uncharacterized protein</fullName>
    </submittedName>
</protein>
<sequence>MSGFRTLYYTDCLPGQGLRGGAGFQFQAVSAGTGHEEMSLVQRTSLYEAPVAWMRQQRPVEEYPPSLTHLYDGLYVTARGVYLGAEANGVREGNQFTHAITTADPEAYGFTRPAQLWGAPFWSEEPAPGTECAPLPAEPDAGPWSVDSVREWVLGRPGGEDWLLAVHSAFDRLHSDDGRRVVFVADDPEPVLAWIAAGTLLLPQARALRVGFRVFATNPRASQHDVLALHTEWAGQLAEPERDHGFCVFNLATGRRSEVEPTESARHWVARFLREDPYDVVDAIELAHQFAGGGQARAASADRLAAEVVTLGRRPRDAAEARGLAAWLADRIERSIEDIPVAAVLESVLPFRLELTELRRLDEAVRSLREDVLDAALTARVRRALFVAELEPCTGGRIAADEAASLRDLAEAAAEVAAPERMDALLRTVTRFGVVPRPAEFPGGADRFVRWWAAHPREQIDPGTWSCGAELLVLLRSALAVSLERRGSPEEHRTVADIRERWWRLLLPGVTDPATMIDATTTAAAVEKGGPATRRDTIEMVYAILRAPAEDYPVLLWRALFSFAEPALEELKRYLLTVPPGEFTADWHAKEIGGAAGRLVSRALSADELDVIRLLASRGVLARMPDLAEFARQDQALQHWFAAVGTPSRPDPSRIPVPPRVGGPVLSARGEQFTAALLGLPFPDAVAIVEAGDEVLLAVLARELPLAWHARDSRGEAAAALAYVAIGQCSDAVAVPFEKKLRTWARTTDAERVGGAGRHLRTLGAEVTEDWHEFTRRRAVLSGQTERAKRAREKREQKAENPPKSGKLFGRWTRGR</sequence>
<feature type="domain" description="GTPase-associated protein 1-like C-terminal" evidence="4">
    <location>
        <begin position="272"/>
        <end position="771"/>
    </location>
</feature>
<dbReference type="Pfam" id="PF20052">
    <property type="entry name" value="GAP1-C"/>
    <property type="match status" value="1"/>
</dbReference>
<organism evidence="5 6">
    <name type="scientific">Amycolatopsis cynarae</name>
    <dbReference type="NCBI Taxonomy" id="2995223"/>
    <lineage>
        <taxon>Bacteria</taxon>
        <taxon>Bacillati</taxon>
        <taxon>Actinomycetota</taxon>
        <taxon>Actinomycetes</taxon>
        <taxon>Pseudonocardiales</taxon>
        <taxon>Pseudonocardiaceae</taxon>
        <taxon>Amycolatopsis</taxon>
    </lineage>
</organism>
<evidence type="ECO:0000313" key="6">
    <source>
        <dbReference type="Proteomes" id="UP001163203"/>
    </source>
</evidence>
<keyword evidence="6" id="KW-1185">Reference proteome</keyword>
<name>A0ABY7AVC4_9PSEU</name>
<dbReference type="Pfam" id="PF20013">
    <property type="entry name" value="GAP1-N2"/>
    <property type="match status" value="1"/>
</dbReference>
<evidence type="ECO:0000259" key="3">
    <source>
        <dbReference type="Pfam" id="PF20014"/>
    </source>
</evidence>
<dbReference type="Pfam" id="PF20014">
    <property type="entry name" value="GAP1-M"/>
    <property type="match status" value="1"/>
</dbReference>
<evidence type="ECO:0000313" key="5">
    <source>
        <dbReference type="EMBL" id="WAL63891.1"/>
    </source>
</evidence>